<evidence type="ECO:0000256" key="4">
    <source>
        <dbReference type="ARBA" id="ARBA00012557"/>
    </source>
</evidence>
<evidence type="ECO:0000259" key="14">
    <source>
        <dbReference type="Pfam" id="PF04230"/>
    </source>
</evidence>
<dbReference type="InterPro" id="IPR003378">
    <property type="entry name" value="Fringe-like_glycosylTrfase"/>
</dbReference>
<feature type="compositionally biased region" description="Gly residues" evidence="12">
    <location>
        <begin position="1"/>
        <end position="14"/>
    </location>
</feature>
<feature type="domain" description="Polysaccharide pyruvyl transferase" evidence="14">
    <location>
        <begin position="456"/>
        <end position="748"/>
    </location>
</feature>
<evidence type="ECO:0000256" key="1">
    <source>
        <dbReference type="ARBA" id="ARBA00004606"/>
    </source>
</evidence>
<feature type="region of interest" description="Disordered" evidence="12">
    <location>
        <begin position="364"/>
        <end position="387"/>
    </location>
</feature>
<dbReference type="Pfam" id="PF02434">
    <property type="entry name" value="Fringe"/>
    <property type="match status" value="1"/>
</dbReference>
<evidence type="ECO:0000256" key="11">
    <source>
        <dbReference type="ARBA" id="ARBA00023136"/>
    </source>
</evidence>
<evidence type="ECO:0000256" key="8">
    <source>
        <dbReference type="ARBA" id="ARBA00022741"/>
    </source>
</evidence>
<organism evidence="15">
    <name type="scientific">Chromera velia CCMP2878</name>
    <dbReference type="NCBI Taxonomy" id="1169474"/>
    <lineage>
        <taxon>Eukaryota</taxon>
        <taxon>Sar</taxon>
        <taxon>Alveolata</taxon>
        <taxon>Colpodellida</taxon>
        <taxon>Chromeraceae</taxon>
        <taxon>Chromera</taxon>
    </lineage>
</organism>
<protein>
    <recommendedName>
        <fullName evidence="4">N-acetylgalactosaminide beta-1,3-galactosyltransferase</fullName>
        <ecNumber evidence="4">2.4.1.122</ecNumber>
    </recommendedName>
</protein>
<dbReference type="GO" id="GO:0016020">
    <property type="term" value="C:membrane"/>
    <property type="evidence" value="ECO:0007669"/>
    <property type="project" value="UniProtKB-SubCell"/>
</dbReference>
<keyword evidence="5" id="KW-0328">Glycosyltransferase</keyword>
<comment type="similarity">
    <text evidence="3">Belongs to the glycosyltransferase 31 family. Beta3-Gal-T subfamily.</text>
</comment>
<keyword evidence="8" id="KW-0547">Nucleotide-binding</keyword>
<name>A0A0G4FGH5_9ALVE</name>
<sequence length="785" mass="87079">MRVVGRGGTDGGSDGPSSSSRPLPVSLLDCATFLFALAAFTTSALLAIERLAFRRPTSSGGDPRDPLFFRSDDVNVNSDLLSSSSSSSSSTPSAALSRRLSGDRLSICDVGFAVLSSAVHYHQRMRDTGIGWLRRLCHDPPNYVLIASEPHPSLPTVDTGCEEAYTNLCCKSLAAFRFMLAAWPEKKWFMKLDDDTLLSPRNLVLELEELDENLPLLVGGQIYISRSNDTASLLVGSGRSNTFPWKEQSSVMLGVRGGSGYLITKSLAQVVSARGERYLEICTRDDKRFFTAEDASLAEFVREELGEESIIHLPGFFFHQPALSFRLDYLRRNFRPVSFHMMHATSQMPVLDFLLNGALEPPNELSPSHPLSPSPSPSHSRLLSVSKPDGTTAVEVQTVNQRDSRGTQRGGWGWGALEHPCGEMIADLAGRLWTHYSEVLSGADEAFVVGLPDHPNRGDSAIFAGLLLLLEAAQIKITSAIHVARDYDKEKAASSFSPGVPLERRILVFHGGGNFGDLYKHHHELRLRVLNDFPDYKVVMFPQTVHFKNETYFEHTVKRFASHKGAIDLAARDEISLEQLRQKLFVSPPDGLTASDLGHVSLSLLPDTAFVIGDQRNRRGLPTVDLLLHARTDPEAPKVEFWKGKGGTKRVADLTRGEIRRRVREAGRLKRLEGDARPEEWFEGVTFVNDDWIAKDAPFGPNATFAERIWARTYDGMEFLSRGRVTVTNRLHGHILMILMGLPHVIMGDSFGKVRKYRTSWTRNCTLSAWVEDIDVGIALALDLM</sequence>
<reference evidence="15" key="1">
    <citation type="submission" date="2014-11" db="EMBL/GenBank/DDBJ databases">
        <authorList>
            <person name="Otto D Thomas"/>
            <person name="Naeem Raeece"/>
        </authorList>
    </citation>
    <scope>NUCLEOTIDE SEQUENCE</scope>
</reference>
<dbReference type="VEuPathDB" id="CryptoDB:Cvel_3306"/>
<proteinExistence type="inferred from homology"/>
<evidence type="ECO:0000256" key="5">
    <source>
        <dbReference type="ARBA" id="ARBA00022676"/>
    </source>
</evidence>
<evidence type="ECO:0000256" key="2">
    <source>
        <dbReference type="ARBA" id="ARBA00004922"/>
    </source>
</evidence>
<keyword evidence="9" id="KW-0735">Signal-anchor</keyword>
<evidence type="ECO:0000313" key="15">
    <source>
        <dbReference type="EMBL" id="CEM12407.1"/>
    </source>
</evidence>
<dbReference type="Gene3D" id="3.90.550.50">
    <property type="match status" value="1"/>
</dbReference>
<dbReference type="GO" id="GO:0016263">
    <property type="term" value="F:glycoprotein-N-acetylgalactosamine 3-beta-galactosyltransferase activity"/>
    <property type="evidence" value="ECO:0007669"/>
    <property type="project" value="UniProtKB-EC"/>
</dbReference>
<gene>
    <name evidence="15" type="ORF">Cvel_3306</name>
</gene>
<dbReference type="AlphaFoldDB" id="A0A0G4FGH5"/>
<dbReference type="InterPro" id="IPR007345">
    <property type="entry name" value="Polysacch_pyruvyl_Trfase"/>
</dbReference>
<keyword evidence="10" id="KW-1133">Transmembrane helix</keyword>
<feature type="domain" description="Fringe-like glycosyltransferase" evidence="13">
    <location>
        <begin position="162"/>
        <end position="344"/>
    </location>
</feature>
<evidence type="ECO:0000256" key="12">
    <source>
        <dbReference type="SAM" id="MobiDB-lite"/>
    </source>
</evidence>
<dbReference type="Pfam" id="PF04230">
    <property type="entry name" value="PS_pyruv_trans"/>
    <property type="match status" value="1"/>
</dbReference>
<dbReference type="PANTHER" id="PTHR23033">
    <property type="entry name" value="BETA1,3-GALACTOSYLTRANSFERASE"/>
    <property type="match status" value="1"/>
</dbReference>
<keyword evidence="6" id="KW-0808">Transferase</keyword>
<comment type="subcellular location">
    <subcellularLocation>
        <location evidence="1">Membrane</location>
        <topology evidence="1">Single-pass type II membrane protein</topology>
    </subcellularLocation>
</comment>
<dbReference type="GO" id="GO:0000166">
    <property type="term" value="F:nucleotide binding"/>
    <property type="evidence" value="ECO:0007669"/>
    <property type="project" value="UniProtKB-KW"/>
</dbReference>
<evidence type="ECO:0000256" key="9">
    <source>
        <dbReference type="ARBA" id="ARBA00022968"/>
    </source>
</evidence>
<comment type="pathway">
    <text evidence="2">Protein modification; protein glycosylation.</text>
</comment>
<evidence type="ECO:0000256" key="6">
    <source>
        <dbReference type="ARBA" id="ARBA00022679"/>
    </source>
</evidence>
<dbReference type="EC" id="2.4.1.122" evidence="4"/>
<accession>A0A0G4FGH5</accession>
<dbReference type="InterPro" id="IPR026050">
    <property type="entry name" value="C1GALT1/C1GALT1_chp1"/>
</dbReference>
<feature type="region of interest" description="Disordered" evidence="12">
    <location>
        <begin position="1"/>
        <end position="22"/>
    </location>
</feature>
<evidence type="ECO:0000259" key="13">
    <source>
        <dbReference type="Pfam" id="PF02434"/>
    </source>
</evidence>
<evidence type="ECO:0000256" key="7">
    <source>
        <dbReference type="ARBA" id="ARBA00022692"/>
    </source>
</evidence>
<keyword evidence="7" id="KW-0812">Transmembrane</keyword>
<evidence type="ECO:0000256" key="10">
    <source>
        <dbReference type="ARBA" id="ARBA00022989"/>
    </source>
</evidence>
<dbReference type="EMBL" id="CDMZ01000352">
    <property type="protein sequence ID" value="CEM12407.1"/>
    <property type="molecule type" value="Genomic_DNA"/>
</dbReference>
<evidence type="ECO:0000256" key="3">
    <source>
        <dbReference type="ARBA" id="ARBA00006462"/>
    </source>
</evidence>
<feature type="compositionally biased region" description="Low complexity" evidence="12">
    <location>
        <begin position="377"/>
        <end position="386"/>
    </location>
</feature>
<keyword evidence="11" id="KW-0472">Membrane</keyword>